<dbReference type="InParanoid" id="A0A4V1M3Y0"/>
<proteinExistence type="predicted"/>
<name>A0A4V1M3Y0_TREME</name>
<keyword evidence="4" id="KW-1185">Reference proteome</keyword>
<dbReference type="Proteomes" id="UP000289152">
    <property type="component" value="Unassembled WGS sequence"/>
</dbReference>
<dbReference type="Gene3D" id="1.10.10.60">
    <property type="entry name" value="Homeodomain-like"/>
    <property type="match status" value="1"/>
</dbReference>
<feature type="region of interest" description="Disordered" evidence="1">
    <location>
        <begin position="1"/>
        <end position="52"/>
    </location>
</feature>
<evidence type="ECO:0000313" key="3">
    <source>
        <dbReference type="EMBL" id="RXK38437.1"/>
    </source>
</evidence>
<organism evidence="3 4">
    <name type="scientific">Tremella mesenterica</name>
    <name type="common">Jelly fungus</name>
    <dbReference type="NCBI Taxonomy" id="5217"/>
    <lineage>
        <taxon>Eukaryota</taxon>
        <taxon>Fungi</taxon>
        <taxon>Dikarya</taxon>
        <taxon>Basidiomycota</taxon>
        <taxon>Agaricomycotina</taxon>
        <taxon>Tremellomycetes</taxon>
        <taxon>Tremellales</taxon>
        <taxon>Tremellaceae</taxon>
        <taxon>Tremella</taxon>
    </lineage>
</organism>
<dbReference type="SUPFAM" id="SSF46689">
    <property type="entry name" value="Homeodomain-like"/>
    <property type="match status" value="1"/>
</dbReference>
<evidence type="ECO:0000256" key="1">
    <source>
        <dbReference type="SAM" id="MobiDB-lite"/>
    </source>
</evidence>
<feature type="region of interest" description="Disordered" evidence="1">
    <location>
        <begin position="82"/>
        <end position="106"/>
    </location>
</feature>
<dbReference type="InterPro" id="IPR009057">
    <property type="entry name" value="Homeodomain-like_sf"/>
</dbReference>
<feature type="compositionally biased region" description="Low complexity" evidence="1">
    <location>
        <begin position="32"/>
        <end position="49"/>
    </location>
</feature>
<sequence>MAPKRNIDSISPSPISSESLEEKNATPKKQRSTPSPKGKKSTSSPTVKSEWTSERRLKLFQAFVEVANVKWEDVAAKLGDGSTSKMCREQWQRGTGKKIREALSRD</sequence>
<evidence type="ECO:0000259" key="2">
    <source>
        <dbReference type="PROSITE" id="PS50090"/>
    </source>
</evidence>
<dbReference type="PROSITE" id="PS50090">
    <property type="entry name" value="MYB_LIKE"/>
    <property type="match status" value="1"/>
</dbReference>
<accession>A0A4V1M3Y0</accession>
<dbReference type="OrthoDB" id="2564657at2759"/>
<evidence type="ECO:0000313" key="4">
    <source>
        <dbReference type="Proteomes" id="UP000289152"/>
    </source>
</evidence>
<feature type="domain" description="Myb-like" evidence="2">
    <location>
        <begin position="43"/>
        <end position="95"/>
    </location>
</feature>
<protein>
    <recommendedName>
        <fullName evidence="2">Myb-like domain-containing protein</fullName>
    </recommendedName>
</protein>
<feature type="compositionally biased region" description="Low complexity" evidence="1">
    <location>
        <begin position="9"/>
        <end position="18"/>
    </location>
</feature>
<comment type="caution">
    <text evidence="3">The sequence shown here is derived from an EMBL/GenBank/DDBJ whole genome shotgun (WGS) entry which is preliminary data.</text>
</comment>
<dbReference type="EMBL" id="SDIL01000048">
    <property type="protein sequence ID" value="RXK38437.1"/>
    <property type="molecule type" value="Genomic_DNA"/>
</dbReference>
<reference evidence="3 4" key="1">
    <citation type="submission" date="2016-06" db="EMBL/GenBank/DDBJ databases">
        <title>Evolution of pathogenesis and genome organization in the Tremellales.</title>
        <authorList>
            <person name="Cuomo C."/>
            <person name="Litvintseva A."/>
            <person name="Heitman J."/>
            <person name="Chen Y."/>
            <person name="Sun S."/>
            <person name="Springer D."/>
            <person name="Dromer F."/>
            <person name="Young S."/>
            <person name="Zeng Q."/>
            <person name="Chapman S."/>
            <person name="Gujja S."/>
            <person name="Saif S."/>
            <person name="Birren B."/>
        </authorList>
    </citation>
    <scope>NUCLEOTIDE SEQUENCE [LARGE SCALE GENOMIC DNA]</scope>
    <source>
        <strain evidence="3 4">ATCC 28783</strain>
    </source>
</reference>
<gene>
    <name evidence="3" type="ORF">M231_04346</name>
</gene>
<dbReference type="InterPro" id="IPR001005">
    <property type="entry name" value="SANT/Myb"/>
</dbReference>
<dbReference type="AlphaFoldDB" id="A0A4V1M3Y0"/>